<feature type="domain" description="Hemocyanin middle" evidence="3">
    <location>
        <begin position="236"/>
        <end position="321"/>
    </location>
</feature>
<dbReference type="GO" id="GO:0005615">
    <property type="term" value="C:extracellular space"/>
    <property type="evidence" value="ECO:0007669"/>
    <property type="project" value="UniProtKB-ARBA"/>
</dbReference>
<comment type="caution">
    <text evidence="6">The sequence shown here is derived from an EMBL/GenBank/DDBJ whole genome shotgun (WGS) entry which is preliminary data.</text>
</comment>
<reference evidence="6 7" key="1">
    <citation type="journal article" date="2017" name="Curr. Biol.">
        <title>The Evolution of Venom by Co-option of Single-Copy Genes.</title>
        <authorList>
            <person name="Martinson E.O."/>
            <person name="Mrinalini"/>
            <person name="Kelkar Y.D."/>
            <person name="Chang C.H."/>
            <person name="Werren J.H."/>
        </authorList>
    </citation>
    <scope>NUCLEOTIDE SEQUENCE [LARGE SCALE GENOMIC DNA]</scope>
    <source>
        <strain evidence="6 7">Alberta</strain>
        <tissue evidence="6">Whole body</tissue>
    </source>
</reference>
<dbReference type="Pfam" id="PF00372">
    <property type="entry name" value="Hemocyanin_M"/>
    <property type="match status" value="3"/>
</dbReference>
<evidence type="ECO:0000259" key="3">
    <source>
        <dbReference type="Pfam" id="PF00372"/>
    </source>
</evidence>
<dbReference type="PRINTS" id="PR00187">
    <property type="entry name" value="HAEMOCYANIN"/>
</dbReference>
<dbReference type="Gene3D" id="2.60.40.1520">
    <property type="entry name" value="Hemocyanin, C-terminal domain"/>
    <property type="match status" value="1"/>
</dbReference>
<dbReference type="Pfam" id="PF03722">
    <property type="entry name" value="Hemocyanin_N"/>
    <property type="match status" value="2"/>
</dbReference>
<dbReference type="InterPro" id="IPR014756">
    <property type="entry name" value="Ig_E-set"/>
</dbReference>
<dbReference type="GO" id="GO:0045735">
    <property type="term" value="F:nutrient reservoir activity"/>
    <property type="evidence" value="ECO:0007669"/>
    <property type="project" value="UniProtKB-KW"/>
</dbReference>
<keyword evidence="7" id="KW-1185">Reference proteome</keyword>
<accession>A0A232FD02</accession>
<dbReference type="InterPro" id="IPR005203">
    <property type="entry name" value="Hemocyanin_C"/>
</dbReference>
<feature type="domain" description="Hemocyanin N-terminal" evidence="4">
    <location>
        <begin position="327"/>
        <end position="428"/>
    </location>
</feature>
<keyword evidence="1" id="KW-0758">Storage protein</keyword>
<proteinExistence type="predicted"/>
<dbReference type="Gene3D" id="1.10.1280.10">
    <property type="entry name" value="Di-copper center containing domain from catechol oxidase"/>
    <property type="match status" value="3"/>
</dbReference>
<dbReference type="InterPro" id="IPR005204">
    <property type="entry name" value="Hemocyanin_N"/>
</dbReference>
<dbReference type="SUPFAM" id="SSF48056">
    <property type="entry name" value="Di-copper centre-containing domain"/>
    <property type="match status" value="3"/>
</dbReference>
<feature type="signal peptide" evidence="2">
    <location>
        <begin position="1"/>
        <end position="19"/>
    </location>
</feature>
<keyword evidence="2" id="KW-0732">Signal</keyword>
<dbReference type="EMBL" id="NNAY01000444">
    <property type="protein sequence ID" value="OXU28339.1"/>
    <property type="molecule type" value="Genomic_DNA"/>
</dbReference>
<evidence type="ECO:0000259" key="4">
    <source>
        <dbReference type="Pfam" id="PF03722"/>
    </source>
</evidence>
<dbReference type="Gene3D" id="1.20.1370.10">
    <property type="entry name" value="Hemocyanin, N-terminal domain"/>
    <property type="match status" value="2"/>
</dbReference>
<dbReference type="InterPro" id="IPR036697">
    <property type="entry name" value="Hemocyanin_N_sf"/>
</dbReference>
<feature type="domain" description="Hemocyanin C-terminal" evidence="5">
    <location>
        <begin position="921"/>
        <end position="1155"/>
    </location>
</feature>
<name>A0A232FD02_9HYME</name>
<evidence type="ECO:0000313" key="6">
    <source>
        <dbReference type="EMBL" id="OXU28339.1"/>
    </source>
</evidence>
<dbReference type="AlphaFoldDB" id="A0A232FD02"/>
<protein>
    <submittedName>
        <fullName evidence="6">Uncharacterized protein</fullName>
    </submittedName>
</protein>
<dbReference type="PANTHER" id="PTHR11511">
    <property type="entry name" value="LARVAL STORAGE PROTEIN/PHENOLOXIDASE"/>
    <property type="match status" value="1"/>
</dbReference>
<evidence type="ECO:0000256" key="2">
    <source>
        <dbReference type="SAM" id="SignalP"/>
    </source>
</evidence>
<dbReference type="OrthoDB" id="6371642at2759"/>
<dbReference type="SUPFAM" id="SSF48050">
    <property type="entry name" value="Hemocyanin, N-terminal domain"/>
    <property type="match status" value="2"/>
</dbReference>
<gene>
    <name evidence="6" type="ORF">TSAR_003721</name>
</gene>
<sequence>MMHFAACLVLAIILAGVVAQEDVHLVKDKQFLRKQLFIYQLLWKPKDLQASFPDIVSKAANFKVEDLLTANVDQHFAACLVLAIILAGVASQEDVHLVKDKQFLRKQLFIYQLLWKTRDLQASFPDIVSKAANFKVEDLLTANVDQDAAQAYIKVYNNGILPRGRSATAFYPPHLAEIKALFDVLYTSKDFETFAVVSTWSRDVSNQIIWFFSVVLASLTRHDTRRVRIPNVQVTLPSYFYNLDVFTKFNETQDDDQCDNSDNEIVAKYSKIVSRLDAFDPEALISYFTEDVGVENFYFYQSADVPFFMNRPEYDIDTYRRDLQASFPDIVSKAANFKVEDLLTANVDQDAAQAYIKVYNNGILPLGRSASGFYPPHLAEVKPFFDVLYTSKDFETFAVVSTWSRDVSNQMLWFFCVVLATLTRHDTRRVRIPNVHEILPNYFYNLDVLTKFNETQDDDQCGNSDNQIVAKYSKIVSRLDAFDPEALISYFTEDVGVENFYFYQSADVPFFMNRPEYDIDTYRRGERYFNDHKMFLARYNLERLSHGLGFTEDLDWNQNILTGYYPYMSDYNGIHFPQRPHNSPIPSFKQQFLTLVKQYQDRLITAADTGNLKGSNAPQGDEFFDDLMNAAQGNADSPDQDYYGSYDVTARHILGFNPEPTDPFHYIISALENLHANVRDPAFYRIYKSIVDIGIRYKARLPSYTSEDIGFSGVKIDSYDIDTYRRGERYFNDHKMFLARYNLERLSHGLGFIEDLDWNQNIQTGYYPYMSDYNGIPFPQRPHNSPIPSSKQQFLTLVKQYQGRLITAADTGNLKGSNASQGDVFFDDLMNAAQGNADSPDLDYYGSYEVTARHILGFNPEPTDPFHYIISALENLHANVRDPAFYRIYKSIVDIGIRLVTTLLDIIFFTHFHSYKARLPSYTSEDIGFSGVKIDSVSVPSIKTFFDEFDSILGYQNCSSNDEKTSVIVKQKRLNHEKFNVGVKVNSKVSTKAVVRIFIGPKFDKNDVELSLEQSQHKYFELDQFLVNLEIGDNYITRRDSEFAFQRPDDLRSDEFYDLIKASLANENSGLLVRQRPYGWPRRLIIPRGKPDGLTLRLFVIVNKFDEDKAVHTDSLIAGKGLLDSRSLGFPFDRSIDHLKFEGTNFAFKDIVVYHKH</sequence>
<dbReference type="InterPro" id="IPR000896">
    <property type="entry name" value="Hemocyanin/hexamerin_mid_dom"/>
</dbReference>
<organism evidence="6 7">
    <name type="scientific">Trichomalopsis sarcophagae</name>
    <dbReference type="NCBI Taxonomy" id="543379"/>
    <lineage>
        <taxon>Eukaryota</taxon>
        <taxon>Metazoa</taxon>
        <taxon>Ecdysozoa</taxon>
        <taxon>Arthropoda</taxon>
        <taxon>Hexapoda</taxon>
        <taxon>Insecta</taxon>
        <taxon>Pterygota</taxon>
        <taxon>Neoptera</taxon>
        <taxon>Endopterygota</taxon>
        <taxon>Hymenoptera</taxon>
        <taxon>Apocrita</taxon>
        <taxon>Proctotrupomorpha</taxon>
        <taxon>Chalcidoidea</taxon>
        <taxon>Pteromalidae</taxon>
        <taxon>Pteromalinae</taxon>
        <taxon>Trichomalopsis</taxon>
    </lineage>
</organism>
<dbReference type="Pfam" id="PF03723">
    <property type="entry name" value="Hemocyanin_C"/>
    <property type="match status" value="1"/>
</dbReference>
<evidence type="ECO:0000313" key="7">
    <source>
        <dbReference type="Proteomes" id="UP000215335"/>
    </source>
</evidence>
<dbReference type="STRING" id="543379.A0A232FD02"/>
<dbReference type="InterPro" id="IPR008922">
    <property type="entry name" value="Di-copper_centre_dom_sf"/>
</dbReference>
<dbReference type="PANTHER" id="PTHR11511:SF5">
    <property type="entry name" value="FAT-BODY PROTEIN 1-RELATED"/>
    <property type="match status" value="1"/>
</dbReference>
<dbReference type="InterPro" id="IPR013788">
    <property type="entry name" value="Hemocyanin/hexamerin"/>
</dbReference>
<dbReference type="InterPro" id="IPR037020">
    <property type="entry name" value="Hemocyanin_C_sf"/>
</dbReference>
<dbReference type="SUPFAM" id="SSF81296">
    <property type="entry name" value="E set domains"/>
    <property type="match status" value="1"/>
</dbReference>
<evidence type="ECO:0000259" key="5">
    <source>
        <dbReference type="Pfam" id="PF03723"/>
    </source>
</evidence>
<feature type="chain" id="PRO_5013167140" evidence="2">
    <location>
        <begin position="20"/>
        <end position="1157"/>
    </location>
</feature>
<feature type="domain" description="Hemocyanin middle" evidence="3">
    <location>
        <begin position="717"/>
        <end position="895"/>
    </location>
</feature>
<feature type="domain" description="Hemocyanin middle" evidence="3">
    <location>
        <begin position="435"/>
        <end position="693"/>
    </location>
</feature>
<feature type="domain" description="Hemocyanin N-terminal" evidence="4">
    <location>
        <begin position="103"/>
        <end position="225"/>
    </location>
</feature>
<dbReference type="Proteomes" id="UP000215335">
    <property type="component" value="Unassembled WGS sequence"/>
</dbReference>
<evidence type="ECO:0000256" key="1">
    <source>
        <dbReference type="ARBA" id="ARBA00022761"/>
    </source>
</evidence>